<dbReference type="Proteomes" id="UP000029981">
    <property type="component" value="Chromosome 1"/>
</dbReference>
<evidence type="ECO:0000313" key="1">
    <source>
        <dbReference type="EMBL" id="KGN65896.1"/>
    </source>
</evidence>
<accession>A0A0A0M127</accession>
<gene>
    <name evidence="1" type="ORF">Csa_1G537460</name>
</gene>
<protein>
    <submittedName>
        <fullName evidence="1">Uncharacterized protein</fullName>
    </submittedName>
</protein>
<reference evidence="1 2" key="1">
    <citation type="journal article" date="2009" name="Nat. Genet.">
        <title>The genome of the cucumber, Cucumis sativus L.</title>
        <authorList>
            <person name="Huang S."/>
            <person name="Li R."/>
            <person name="Zhang Z."/>
            <person name="Li L."/>
            <person name="Gu X."/>
            <person name="Fan W."/>
            <person name="Lucas W.J."/>
            <person name="Wang X."/>
            <person name="Xie B."/>
            <person name="Ni P."/>
            <person name="Ren Y."/>
            <person name="Zhu H."/>
            <person name="Li J."/>
            <person name="Lin K."/>
            <person name="Jin W."/>
            <person name="Fei Z."/>
            <person name="Li G."/>
            <person name="Staub J."/>
            <person name="Kilian A."/>
            <person name="van der Vossen E.A."/>
            <person name="Wu Y."/>
            <person name="Guo J."/>
            <person name="He J."/>
            <person name="Jia Z."/>
            <person name="Ren Y."/>
            <person name="Tian G."/>
            <person name="Lu Y."/>
            <person name="Ruan J."/>
            <person name="Qian W."/>
            <person name="Wang M."/>
            <person name="Huang Q."/>
            <person name="Li B."/>
            <person name="Xuan Z."/>
            <person name="Cao J."/>
            <person name="Asan"/>
            <person name="Wu Z."/>
            <person name="Zhang J."/>
            <person name="Cai Q."/>
            <person name="Bai Y."/>
            <person name="Zhao B."/>
            <person name="Han Y."/>
            <person name="Li Y."/>
            <person name="Li X."/>
            <person name="Wang S."/>
            <person name="Shi Q."/>
            <person name="Liu S."/>
            <person name="Cho W.K."/>
            <person name="Kim J.Y."/>
            <person name="Xu Y."/>
            <person name="Heller-Uszynska K."/>
            <person name="Miao H."/>
            <person name="Cheng Z."/>
            <person name="Zhang S."/>
            <person name="Wu J."/>
            <person name="Yang Y."/>
            <person name="Kang H."/>
            <person name="Li M."/>
            <person name="Liang H."/>
            <person name="Ren X."/>
            <person name="Shi Z."/>
            <person name="Wen M."/>
            <person name="Jian M."/>
            <person name="Yang H."/>
            <person name="Zhang G."/>
            <person name="Yang Z."/>
            <person name="Chen R."/>
            <person name="Liu S."/>
            <person name="Li J."/>
            <person name="Ma L."/>
            <person name="Liu H."/>
            <person name="Zhou Y."/>
            <person name="Zhao J."/>
            <person name="Fang X."/>
            <person name="Li G."/>
            <person name="Fang L."/>
            <person name="Li Y."/>
            <person name="Liu D."/>
            <person name="Zheng H."/>
            <person name="Zhang Y."/>
            <person name="Qin N."/>
            <person name="Li Z."/>
            <person name="Yang G."/>
            <person name="Yang S."/>
            <person name="Bolund L."/>
            <person name="Kristiansen K."/>
            <person name="Zheng H."/>
            <person name="Li S."/>
            <person name="Zhang X."/>
            <person name="Yang H."/>
            <person name="Wang J."/>
            <person name="Sun R."/>
            <person name="Zhang B."/>
            <person name="Jiang S."/>
            <person name="Wang J."/>
            <person name="Du Y."/>
            <person name="Li S."/>
        </authorList>
    </citation>
    <scope>NUCLEOTIDE SEQUENCE [LARGE SCALE GENOMIC DNA]</scope>
    <source>
        <strain evidence="2">cv. 9930</strain>
    </source>
</reference>
<reference evidence="1 2" key="4">
    <citation type="journal article" date="2011" name="BMC Genomics">
        <title>RNA-Seq improves annotation of protein-coding genes in the cucumber genome.</title>
        <authorList>
            <person name="Li Z."/>
            <person name="Zhang Z."/>
            <person name="Yan P."/>
            <person name="Huang S."/>
            <person name="Fei Z."/>
            <person name="Lin K."/>
        </authorList>
    </citation>
    <scope>NUCLEOTIDE SEQUENCE [LARGE SCALE GENOMIC DNA]</scope>
    <source>
        <strain evidence="2">cv. 9930</strain>
    </source>
</reference>
<keyword evidence="2" id="KW-1185">Reference proteome</keyword>
<dbReference type="EMBL" id="CM002922">
    <property type="protein sequence ID" value="KGN65896.1"/>
    <property type="molecule type" value="Genomic_DNA"/>
</dbReference>
<sequence>MHRKRFARCQKLSRGGHWEYNVGGDFFDASEGRRQYCLIRSSQGRCVAAIGIEVSLTSPPCVG</sequence>
<proteinExistence type="predicted"/>
<evidence type="ECO:0000313" key="2">
    <source>
        <dbReference type="Proteomes" id="UP000029981"/>
    </source>
</evidence>
<reference evidence="1 2" key="3">
    <citation type="journal article" date="2010" name="BMC Genomics">
        <title>Transcriptome sequencing and comparative analysis of cucumber flowers with different sex types.</title>
        <authorList>
            <person name="Guo S."/>
            <person name="Zheng Y."/>
            <person name="Joung J.G."/>
            <person name="Liu S."/>
            <person name="Zhang Z."/>
            <person name="Crasta O.R."/>
            <person name="Sobral B.W."/>
            <person name="Xu Y."/>
            <person name="Huang S."/>
            <person name="Fei Z."/>
        </authorList>
    </citation>
    <scope>NUCLEOTIDE SEQUENCE [LARGE SCALE GENOMIC DNA]</scope>
    <source>
        <strain evidence="2">cv. 9930</strain>
    </source>
</reference>
<reference evidence="1 2" key="2">
    <citation type="journal article" date="2009" name="PLoS ONE">
        <title>An integrated genetic and cytogenetic map of the cucumber genome.</title>
        <authorList>
            <person name="Ren Y."/>
            <person name="Zhang Z."/>
            <person name="Liu J."/>
            <person name="Staub J.E."/>
            <person name="Han Y."/>
            <person name="Cheng Z."/>
            <person name="Li X."/>
            <person name="Lu J."/>
            <person name="Miao H."/>
            <person name="Kang H."/>
            <person name="Xie B."/>
            <person name="Gu X."/>
            <person name="Wang X."/>
            <person name="Du Y."/>
            <person name="Jin W."/>
            <person name="Huang S."/>
        </authorList>
    </citation>
    <scope>NUCLEOTIDE SEQUENCE [LARGE SCALE GENOMIC DNA]</scope>
    <source>
        <strain evidence="2">cv. 9930</strain>
    </source>
</reference>
<organism evidence="1 2">
    <name type="scientific">Cucumis sativus</name>
    <name type="common">Cucumber</name>
    <dbReference type="NCBI Taxonomy" id="3659"/>
    <lineage>
        <taxon>Eukaryota</taxon>
        <taxon>Viridiplantae</taxon>
        <taxon>Streptophyta</taxon>
        <taxon>Embryophyta</taxon>
        <taxon>Tracheophyta</taxon>
        <taxon>Spermatophyta</taxon>
        <taxon>Magnoliopsida</taxon>
        <taxon>eudicotyledons</taxon>
        <taxon>Gunneridae</taxon>
        <taxon>Pentapetalae</taxon>
        <taxon>rosids</taxon>
        <taxon>fabids</taxon>
        <taxon>Cucurbitales</taxon>
        <taxon>Cucurbitaceae</taxon>
        <taxon>Benincaseae</taxon>
        <taxon>Cucumis</taxon>
    </lineage>
</organism>
<dbReference type="AlphaFoldDB" id="A0A0A0M127"/>
<name>A0A0A0M127_CUCSA</name>
<dbReference type="Gramene" id="KGN65896">
    <property type="protein sequence ID" value="KGN65896"/>
    <property type="gene ID" value="Csa_1G537460"/>
</dbReference>